<name>A0AAV8ZQI8_9CUCU</name>
<proteinExistence type="predicted"/>
<accession>A0AAV8ZQI8</accession>
<comment type="caution">
    <text evidence="1">The sequence shown here is derived from an EMBL/GenBank/DDBJ whole genome shotgun (WGS) entry which is preliminary data.</text>
</comment>
<evidence type="ECO:0000313" key="2">
    <source>
        <dbReference type="Proteomes" id="UP001162156"/>
    </source>
</evidence>
<protein>
    <submittedName>
        <fullName evidence="1">Uncharacterized protein</fullName>
    </submittedName>
</protein>
<sequence>MVSVGVARSLLNNNESWVLSLLSSICNNAMIYFNNSPYLCFLQLKQSGRLLKSLKNVVSSLTVWER</sequence>
<keyword evidence="2" id="KW-1185">Reference proteome</keyword>
<gene>
    <name evidence="1" type="ORF">NQ314_001976</name>
</gene>
<dbReference type="Proteomes" id="UP001162156">
    <property type="component" value="Unassembled WGS sequence"/>
</dbReference>
<dbReference type="AlphaFoldDB" id="A0AAV8ZQI8"/>
<dbReference type="EMBL" id="JANEYF010000606">
    <property type="protein sequence ID" value="KAJ8969021.1"/>
    <property type="molecule type" value="Genomic_DNA"/>
</dbReference>
<reference evidence="1" key="1">
    <citation type="journal article" date="2023" name="Insect Mol. Biol.">
        <title>Genome sequencing provides insights into the evolution of gene families encoding plant cell wall-degrading enzymes in longhorned beetles.</title>
        <authorList>
            <person name="Shin N.R."/>
            <person name="Okamura Y."/>
            <person name="Kirsch R."/>
            <person name="Pauchet Y."/>
        </authorList>
    </citation>
    <scope>NUCLEOTIDE SEQUENCE</scope>
    <source>
        <strain evidence="1">RBIC_L_NR</strain>
    </source>
</reference>
<organism evidence="1 2">
    <name type="scientific">Rhamnusium bicolor</name>
    <dbReference type="NCBI Taxonomy" id="1586634"/>
    <lineage>
        <taxon>Eukaryota</taxon>
        <taxon>Metazoa</taxon>
        <taxon>Ecdysozoa</taxon>
        <taxon>Arthropoda</taxon>
        <taxon>Hexapoda</taxon>
        <taxon>Insecta</taxon>
        <taxon>Pterygota</taxon>
        <taxon>Neoptera</taxon>
        <taxon>Endopterygota</taxon>
        <taxon>Coleoptera</taxon>
        <taxon>Polyphaga</taxon>
        <taxon>Cucujiformia</taxon>
        <taxon>Chrysomeloidea</taxon>
        <taxon>Cerambycidae</taxon>
        <taxon>Lepturinae</taxon>
        <taxon>Rhagiini</taxon>
        <taxon>Rhamnusium</taxon>
    </lineage>
</organism>
<evidence type="ECO:0000313" key="1">
    <source>
        <dbReference type="EMBL" id="KAJ8969021.1"/>
    </source>
</evidence>